<protein>
    <submittedName>
        <fullName evidence="5">Anaerobic sulfite reductase subunit A</fullName>
    </submittedName>
</protein>
<dbReference type="InterPro" id="IPR017900">
    <property type="entry name" value="4Fe4S_Fe_S_CS"/>
</dbReference>
<dbReference type="AlphaFoldDB" id="A0A6N2SPK0"/>
<proteinExistence type="predicted"/>
<evidence type="ECO:0000256" key="2">
    <source>
        <dbReference type="ARBA" id="ARBA00023004"/>
    </source>
</evidence>
<gene>
    <name evidence="5" type="primary">asrA_2</name>
    <name evidence="5" type="ORF">CBLFYP116_01236</name>
</gene>
<evidence type="ECO:0000259" key="4">
    <source>
        <dbReference type="PROSITE" id="PS51379"/>
    </source>
</evidence>
<dbReference type="InterPro" id="IPR014259">
    <property type="entry name" value="Sulphite_reductase_A"/>
</dbReference>
<evidence type="ECO:0000313" key="5">
    <source>
        <dbReference type="EMBL" id="VYS94071.1"/>
    </source>
</evidence>
<dbReference type="SUPFAM" id="SSF46548">
    <property type="entry name" value="alpha-helical ferredoxin"/>
    <property type="match status" value="1"/>
</dbReference>
<keyword evidence="2" id="KW-0408">Iron</keyword>
<dbReference type="InterPro" id="IPR017896">
    <property type="entry name" value="4Fe4S_Fe-S-bd"/>
</dbReference>
<sequence length="350" mass="40386">MGYQLKHGDMEQVFDRLTSGYDIYGPVRMKGEGMYSDTDVVRYGRIHTFEELEWEVKSHYSFKEAVLPITQILFYFTEHEMKEAEPERQKPAILFMRSCDIHAIKRLDQVYLNHGAEDYYYRRLRERVRLVLMGCAHTCESGFCVSMGTNQTRDYDGAVNMVEAGDIQAGDIQGGEGIRWKLDSRWQALTEILESMKLPEQDVQPDYVRENQVKVRLPENCGPELTGHPVWKEYDSRCIACGRCNFVCPTCTCFTMQDIFYQDNENAGERRRVHASCMVDGYSDVAGGGSCRKNNGERMRFKVLHKISDFKKKFGYQMCVGCGRCDDICPEYISFSACVNKLADMEKEGR</sequence>
<dbReference type="PROSITE" id="PS00198">
    <property type="entry name" value="4FE4S_FER_1"/>
    <property type="match status" value="2"/>
</dbReference>
<dbReference type="NCBIfam" id="TIGR02910">
    <property type="entry name" value="sulfite_red_A"/>
    <property type="match status" value="1"/>
</dbReference>
<dbReference type="PANTHER" id="PTHR40447">
    <property type="entry name" value="ANAEROBIC SULFITE REDUCTASE SUBUNIT A"/>
    <property type="match status" value="1"/>
</dbReference>
<keyword evidence="3" id="KW-0411">Iron-sulfur</keyword>
<dbReference type="Pfam" id="PF17179">
    <property type="entry name" value="Fer4_22"/>
    <property type="match status" value="1"/>
</dbReference>
<dbReference type="GO" id="GO:0046872">
    <property type="term" value="F:metal ion binding"/>
    <property type="evidence" value="ECO:0007669"/>
    <property type="project" value="UniProtKB-KW"/>
</dbReference>
<feature type="domain" description="4Fe-4S ferredoxin-type" evidence="4">
    <location>
        <begin position="310"/>
        <end position="338"/>
    </location>
</feature>
<organism evidence="5">
    <name type="scientific">Enterocloster bolteae</name>
    <dbReference type="NCBI Taxonomy" id="208479"/>
    <lineage>
        <taxon>Bacteria</taxon>
        <taxon>Bacillati</taxon>
        <taxon>Bacillota</taxon>
        <taxon>Clostridia</taxon>
        <taxon>Lachnospirales</taxon>
        <taxon>Lachnospiraceae</taxon>
        <taxon>Enterocloster</taxon>
    </lineage>
</organism>
<dbReference type="GeneID" id="23111844"/>
<keyword evidence="1" id="KW-0479">Metal-binding</keyword>
<name>A0A6N2SPK0_9FIRM</name>
<evidence type="ECO:0000256" key="1">
    <source>
        <dbReference type="ARBA" id="ARBA00022723"/>
    </source>
</evidence>
<reference evidence="5" key="1">
    <citation type="submission" date="2019-11" db="EMBL/GenBank/DDBJ databases">
        <authorList>
            <person name="Feng L."/>
        </authorList>
    </citation>
    <scope>NUCLEOTIDE SEQUENCE</scope>
    <source>
        <strain evidence="5">CbolteaeLFYP116</strain>
    </source>
</reference>
<dbReference type="RefSeq" id="WP_002574287.1">
    <property type="nucleotide sequence ID" value="NZ_CACRTF010000010.1"/>
</dbReference>
<dbReference type="PROSITE" id="PS51379">
    <property type="entry name" value="4FE4S_FER_2"/>
    <property type="match status" value="2"/>
</dbReference>
<feature type="domain" description="4Fe-4S ferredoxin-type" evidence="4">
    <location>
        <begin position="227"/>
        <end position="259"/>
    </location>
</feature>
<accession>A0A6N2SPK0</accession>
<dbReference type="GO" id="GO:0051536">
    <property type="term" value="F:iron-sulfur cluster binding"/>
    <property type="evidence" value="ECO:0007669"/>
    <property type="project" value="UniProtKB-KW"/>
</dbReference>
<dbReference type="EMBL" id="CACRTF010000010">
    <property type="protein sequence ID" value="VYS94071.1"/>
    <property type="molecule type" value="Genomic_DNA"/>
</dbReference>
<evidence type="ECO:0000256" key="3">
    <source>
        <dbReference type="ARBA" id="ARBA00023014"/>
    </source>
</evidence>
<dbReference type="PANTHER" id="PTHR40447:SF1">
    <property type="entry name" value="ANAEROBIC SULFITE REDUCTASE SUBUNIT A"/>
    <property type="match status" value="1"/>
</dbReference>